<proteinExistence type="predicted"/>
<organism evidence="1 2">
    <name type="scientific">Cyanoderma ruficeps</name>
    <name type="common">rufous-capped babbler</name>
    <dbReference type="NCBI Taxonomy" id="181631"/>
    <lineage>
        <taxon>Eukaryota</taxon>
        <taxon>Metazoa</taxon>
        <taxon>Chordata</taxon>
        <taxon>Craniata</taxon>
        <taxon>Vertebrata</taxon>
        <taxon>Euteleostomi</taxon>
        <taxon>Archelosauria</taxon>
        <taxon>Archosauria</taxon>
        <taxon>Dinosauria</taxon>
        <taxon>Saurischia</taxon>
        <taxon>Theropoda</taxon>
        <taxon>Coelurosauria</taxon>
        <taxon>Aves</taxon>
        <taxon>Neognathae</taxon>
        <taxon>Neoaves</taxon>
        <taxon>Telluraves</taxon>
        <taxon>Australaves</taxon>
        <taxon>Passeriformes</taxon>
        <taxon>Sylvioidea</taxon>
        <taxon>Timaliidae</taxon>
        <taxon>Cyanoderma</taxon>
    </lineage>
</organism>
<reference evidence="1" key="1">
    <citation type="submission" date="2025-08" db="UniProtKB">
        <authorList>
            <consortium name="Ensembl"/>
        </authorList>
    </citation>
    <scope>IDENTIFICATION</scope>
</reference>
<protein>
    <submittedName>
        <fullName evidence="1">Uncharacterized protein</fullName>
    </submittedName>
</protein>
<name>A0A8C3QHI1_9PASS</name>
<sequence>STSPSLMPGQCSCPAEPVKAGHRALPSPLALWSRSPKTKGQFPLMPCPPVGELSSPKPPHSNSHLQSQLCKASCWDHGVGFSPFLRDGNLPLATWCACLWICSFSCSLAQK</sequence>
<reference evidence="1" key="2">
    <citation type="submission" date="2025-09" db="UniProtKB">
        <authorList>
            <consortium name="Ensembl"/>
        </authorList>
    </citation>
    <scope>IDENTIFICATION</scope>
</reference>
<evidence type="ECO:0000313" key="1">
    <source>
        <dbReference type="Ensembl" id="ENSCRFP00000006246.1"/>
    </source>
</evidence>
<keyword evidence="2" id="KW-1185">Reference proteome</keyword>
<dbReference type="Ensembl" id="ENSCRFT00000006477.1">
    <property type="protein sequence ID" value="ENSCRFP00000006246.1"/>
    <property type="gene ID" value="ENSCRFG00000004990.1"/>
</dbReference>
<dbReference type="Proteomes" id="UP000694396">
    <property type="component" value="Unplaced"/>
</dbReference>
<accession>A0A8C3QHI1</accession>
<dbReference type="AlphaFoldDB" id="A0A8C3QHI1"/>
<evidence type="ECO:0000313" key="2">
    <source>
        <dbReference type="Proteomes" id="UP000694396"/>
    </source>
</evidence>